<evidence type="ECO:0000313" key="3">
    <source>
        <dbReference type="Proteomes" id="UP001149079"/>
    </source>
</evidence>
<reference evidence="2" key="2">
    <citation type="journal article" date="2023" name="IMA Fungus">
        <title>Comparative genomic study of the Penicillium genus elucidates a diverse pangenome and 15 lateral gene transfer events.</title>
        <authorList>
            <person name="Petersen C."/>
            <person name="Sorensen T."/>
            <person name="Nielsen M.R."/>
            <person name="Sondergaard T.E."/>
            <person name="Sorensen J.L."/>
            <person name="Fitzpatrick D.A."/>
            <person name="Frisvad J.C."/>
            <person name="Nielsen K.L."/>
        </authorList>
    </citation>
    <scope>NUCLEOTIDE SEQUENCE</scope>
    <source>
        <strain evidence="2">IBT 22155</strain>
    </source>
</reference>
<proteinExistence type="predicted"/>
<dbReference type="AlphaFoldDB" id="A0A9W9HDR6"/>
<organism evidence="2 3">
    <name type="scientific">Penicillium bovifimosum</name>
    <dbReference type="NCBI Taxonomy" id="126998"/>
    <lineage>
        <taxon>Eukaryota</taxon>
        <taxon>Fungi</taxon>
        <taxon>Dikarya</taxon>
        <taxon>Ascomycota</taxon>
        <taxon>Pezizomycotina</taxon>
        <taxon>Eurotiomycetes</taxon>
        <taxon>Eurotiomycetidae</taxon>
        <taxon>Eurotiales</taxon>
        <taxon>Aspergillaceae</taxon>
        <taxon>Penicillium</taxon>
    </lineage>
</organism>
<gene>
    <name evidence="2" type="ORF">N7515_002480</name>
</gene>
<feature type="region of interest" description="Disordered" evidence="1">
    <location>
        <begin position="74"/>
        <end position="121"/>
    </location>
</feature>
<keyword evidence="3" id="KW-1185">Reference proteome</keyword>
<reference evidence="2" key="1">
    <citation type="submission" date="2022-11" db="EMBL/GenBank/DDBJ databases">
        <authorList>
            <person name="Petersen C."/>
        </authorList>
    </citation>
    <scope>NUCLEOTIDE SEQUENCE</scope>
    <source>
        <strain evidence="2">IBT 22155</strain>
    </source>
</reference>
<dbReference type="RefSeq" id="XP_056525337.1">
    <property type="nucleotide sequence ID" value="XM_056663224.1"/>
</dbReference>
<accession>A0A9W9HDR6</accession>
<protein>
    <submittedName>
        <fullName evidence="2">Uncharacterized protein</fullName>
    </submittedName>
</protein>
<name>A0A9W9HDR6_9EURO</name>
<evidence type="ECO:0000256" key="1">
    <source>
        <dbReference type="SAM" id="MobiDB-lite"/>
    </source>
</evidence>
<dbReference type="OrthoDB" id="4365667at2759"/>
<dbReference type="EMBL" id="JAPQKL010000002">
    <property type="protein sequence ID" value="KAJ5143693.1"/>
    <property type="molecule type" value="Genomic_DNA"/>
</dbReference>
<comment type="caution">
    <text evidence="2">The sequence shown here is derived from an EMBL/GenBank/DDBJ whole genome shotgun (WGS) entry which is preliminary data.</text>
</comment>
<dbReference type="GeneID" id="81402394"/>
<dbReference type="Proteomes" id="UP001149079">
    <property type="component" value="Unassembled WGS sequence"/>
</dbReference>
<sequence length="121" mass="13795">MKANDDFNSFYAEFSRLALESKRDEELQKDGLFERLPYQLQTLVAGEVYKDDVTMQDFVDSCRRGAIAMTRMQLPNRFKKSESSTHQAPVDSRLSTPAPMTSDPCDGPICFPRLRPTTLQP</sequence>
<evidence type="ECO:0000313" key="2">
    <source>
        <dbReference type="EMBL" id="KAJ5143693.1"/>
    </source>
</evidence>